<dbReference type="GO" id="GO:0006310">
    <property type="term" value="P:DNA recombination"/>
    <property type="evidence" value="ECO:0007669"/>
    <property type="project" value="UniProtKB-KW"/>
</dbReference>
<reference evidence="3 4" key="1">
    <citation type="submission" date="2007-08" db="EMBL/GenBank/DDBJ databases">
        <authorList>
            <consortium name="The Vibrio harveyi Genome Sequencing Project"/>
            <person name="Bassler B."/>
            <person name="Clifton S.W."/>
            <person name="Fulton L."/>
            <person name="Delehaunty K."/>
            <person name="Fronick C."/>
            <person name="Harrison M."/>
            <person name="Markivic C."/>
            <person name="Fulton R."/>
            <person name="Tin-Wollam A.-M."/>
            <person name="Shah N."/>
            <person name="Pepin K."/>
            <person name="Nash W."/>
            <person name="Thiruvilangam P."/>
            <person name="Bhonagiri V."/>
            <person name="Waters C."/>
            <person name="Tu K.C."/>
            <person name="Irgon J."/>
            <person name="Wilson R.K."/>
        </authorList>
    </citation>
    <scope>NUCLEOTIDE SEQUENCE [LARGE SCALE GENOMIC DNA]</scope>
    <source>
        <strain evidence="4">ATCC BAA-1116 / BB120</strain>
    </source>
</reference>
<sequence>MIIMEGICMSTVQAISDKRVVKKAEKYLKRHHDEVYWLIWRIGIETGLRITDITKLSYDNINFESGEVTVIESKGTLARQARARHKVLKSVKNELLNYYKRDHAKLLSVYVCDYRNIVDLVPRSWKHSIEVRLEEATKSAPVKKRVAYLSSRTLTALKKRRKLWQGKDSGLIFSRATLASNRAKRQLGVISRQACWRVFSCLSCCIEELRQHKIGCHSLRKIFARHLYHSSDMDIGLVATIIGHQSVSTTLRYIGISDEDTKRAQLRLFDYFFA</sequence>
<dbReference type="Pfam" id="PF00589">
    <property type="entry name" value="Phage_integrase"/>
    <property type="match status" value="1"/>
</dbReference>
<gene>
    <name evidence="3" type="ordered locus">VIBHAR_04790</name>
</gene>
<dbReference type="AlphaFoldDB" id="A7N5U9"/>
<keyword evidence="1" id="KW-0233">DNA recombination</keyword>
<dbReference type="EMBL" id="CP000790">
    <property type="protein sequence ID" value="ABU72699.1"/>
    <property type="molecule type" value="Genomic_DNA"/>
</dbReference>
<dbReference type="InterPro" id="IPR013762">
    <property type="entry name" value="Integrase-like_cat_sf"/>
</dbReference>
<dbReference type="PATRIC" id="fig|338187.36.peg.3678"/>
<evidence type="ECO:0000313" key="3">
    <source>
        <dbReference type="EMBL" id="ABU72699.1"/>
    </source>
</evidence>
<dbReference type="Gene3D" id="1.10.443.10">
    <property type="entry name" value="Intergrase catalytic core"/>
    <property type="match status" value="1"/>
</dbReference>
<dbReference type="GO" id="GO:0003677">
    <property type="term" value="F:DNA binding"/>
    <property type="evidence" value="ECO:0007669"/>
    <property type="project" value="InterPro"/>
</dbReference>
<name>A7N5U9_VIBC1</name>
<dbReference type="InterPro" id="IPR002104">
    <property type="entry name" value="Integrase_catalytic"/>
</dbReference>
<feature type="domain" description="Tyr recombinase" evidence="2">
    <location>
        <begin position="10"/>
        <end position="267"/>
    </location>
</feature>
<proteinExistence type="predicted"/>
<evidence type="ECO:0000259" key="2">
    <source>
        <dbReference type="PROSITE" id="PS51898"/>
    </source>
</evidence>
<dbReference type="KEGG" id="vha:VIBHAR_04790"/>
<organism evidence="3 4">
    <name type="scientific">Vibrio campbellii (strain ATCC BAA-1116)</name>
    <dbReference type="NCBI Taxonomy" id="2902295"/>
    <lineage>
        <taxon>Bacteria</taxon>
        <taxon>Pseudomonadati</taxon>
        <taxon>Pseudomonadota</taxon>
        <taxon>Gammaproteobacteria</taxon>
        <taxon>Vibrionales</taxon>
        <taxon>Vibrionaceae</taxon>
        <taxon>Vibrio</taxon>
    </lineage>
</organism>
<evidence type="ECO:0000256" key="1">
    <source>
        <dbReference type="ARBA" id="ARBA00023172"/>
    </source>
</evidence>
<accession>A7N5U9</accession>
<evidence type="ECO:0000313" key="4">
    <source>
        <dbReference type="Proteomes" id="UP000008152"/>
    </source>
</evidence>
<dbReference type="InterPro" id="IPR011010">
    <property type="entry name" value="DNA_brk_join_enz"/>
</dbReference>
<dbReference type="Proteomes" id="UP000008152">
    <property type="component" value="Chromosome II"/>
</dbReference>
<dbReference type="SUPFAM" id="SSF56349">
    <property type="entry name" value="DNA breaking-rejoining enzymes"/>
    <property type="match status" value="1"/>
</dbReference>
<dbReference type="PROSITE" id="PS51898">
    <property type="entry name" value="TYR_RECOMBINASE"/>
    <property type="match status" value="1"/>
</dbReference>
<dbReference type="GO" id="GO:0015074">
    <property type="term" value="P:DNA integration"/>
    <property type="evidence" value="ECO:0007669"/>
    <property type="project" value="InterPro"/>
</dbReference>
<protein>
    <recommendedName>
        <fullName evidence="2">Tyr recombinase domain-containing protein</fullName>
    </recommendedName>
</protein>